<evidence type="ECO:0000313" key="2">
    <source>
        <dbReference type="Proteomes" id="UP001252186"/>
    </source>
</evidence>
<comment type="caution">
    <text evidence="1">The sequence shown here is derived from an EMBL/GenBank/DDBJ whole genome shotgun (WGS) entry which is preliminary data.</text>
</comment>
<name>A0ABU2Y2R4_9FLAO</name>
<dbReference type="Gene3D" id="3.30.420.250">
    <property type="match status" value="1"/>
</dbReference>
<accession>A0ABU2Y2R4</accession>
<dbReference type="EMBL" id="JAVRHV010000001">
    <property type="protein sequence ID" value="MDT0552075.1"/>
    <property type="molecule type" value="Genomic_DNA"/>
</dbReference>
<dbReference type="RefSeq" id="WP_311592552.1">
    <property type="nucleotide sequence ID" value="NZ_JAVRHV010000001.1"/>
</dbReference>
<gene>
    <name evidence="1" type="ORF">RM519_02340</name>
</gene>
<sequence length="249" mass="29435">MHTKILSILLRSDGFSFCITTDSEQNAKIKEFDFEKEISPSEQITKLSTLFEKEDFLQEEFESIEVIHSNNLSTLVPKPFFKEKDLASYLKYNIKLLQNDFIAYDPICNGEIMNVYIPFVHLNNFFFDKFGTFEYKHSSTVLIDSLIKANAQNEETIFSVHVGSNQFQIVVLQRKKLLFYNSFNFRTKEDFIYYILFTAEQLELNPETFKLVLYGRITKDSELYKIVYDYVRNVSFHPQNDFHFILSNN</sequence>
<reference evidence="1 2" key="1">
    <citation type="submission" date="2023-09" db="EMBL/GenBank/DDBJ databases">
        <authorList>
            <person name="Rey-Velasco X."/>
        </authorList>
    </citation>
    <scope>NUCLEOTIDE SEQUENCE [LARGE SCALE GENOMIC DNA]</scope>
    <source>
        <strain evidence="1 2">P050</strain>
    </source>
</reference>
<keyword evidence="2" id="KW-1185">Reference proteome</keyword>
<dbReference type="InterPro" id="IPR024213">
    <property type="entry name" value="DUF3822"/>
</dbReference>
<dbReference type="CDD" id="cd24013">
    <property type="entry name" value="ASKHA_ATPase_BT3980-like"/>
    <property type="match status" value="1"/>
</dbReference>
<proteinExistence type="predicted"/>
<dbReference type="Gene3D" id="3.30.420.260">
    <property type="match status" value="1"/>
</dbReference>
<organism evidence="1 2">
    <name type="scientific">Urechidicola vernalis</name>
    <dbReference type="NCBI Taxonomy" id="3075600"/>
    <lineage>
        <taxon>Bacteria</taxon>
        <taxon>Pseudomonadati</taxon>
        <taxon>Bacteroidota</taxon>
        <taxon>Flavobacteriia</taxon>
        <taxon>Flavobacteriales</taxon>
        <taxon>Flavobacteriaceae</taxon>
        <taxon>Urechidicola</taxon>
    </lineage>
</organism>
<protein>
    <submittedName>
        <fullName evidence="1">DUF3822 family protein</fullName>
    </submittedName>
</protein>
<evidence type="ECO:0000313" key="1">
    <source>
        <dbReference type="EMBL" id="MDT0552075.1"/>
    </source>
</evidence>
<dbReference type="Proteomes" id="UP001252186">
    <property type="component" value="Unassembled WGS sequence"/>
</dbReference>
<dbReference type="Pfam" id="PF12864">
    <property type="entry name" value="DUF3822"/>
    <property type="match status" value="1"/>
</dbReference>